<reference evidence="7" key="1">
    <citation type="submission" date="2018-06" db="EMBL/GenBank/DDBJ databases">
        <authorList>
            <person name="Zhirakovskaya E."/>
        </authorList>
    </citation>
    <scope>NUCLEOTIDE SEQUENCE</scope>
</reference>
<dbReference type="EMBL" id="UOEI01000536">
    <property type="protein sequence ID" value="VAW07597.1"/>
    <property type="molecule type" value="Genomic_DNA"/>
</dbReference>
<sequence>MPEGTTILVVALASLVLVVIPGPAVIYILTRSVSQGRDAGLVSAIGVNLGSTVHVFAAVAGLTVLLASSTAAYTAVKWAGVVYLAWIGIRTLMSGDEVFSEPAVEPASLKRIFIQGVLVNMLNPKVAIFFLAFLPQFVDPNAPNAATQTLILGLTLVTIGLISDSVYAVIGGSIGDLFRKRPGAARVSRITAGSVYLALAGIAAVAGTRN</sequence>
<feature type="transmembrane region" description="Helical" evidence="6">
    <location>
        <begin position="6"/>
        <end position="29"/>
    </location>
</feature>
<feature type="transmembrane region" description="Helical" evidence="6">
    <location>
        <begin position="112"/>
        <end position="138"/>
    </location>
</feature>
<dbReference type="GO" id="GO:0015171">
    <property type="term" value="F:amino acid transmembrane transporter activity"/>
    <property type="evidence" value="ECO:0007669"/>
    <property type="project" value="TreeGrafter"/>
</dbReference>
<evidence type="ECO:0000256" key="3">
    <source>
        <dbReference type="ARBA" id="ARBA00022692"/>
    </source>
</evidence>
<dbReference type="GO" id="GO:0005886">
    <property type="term" value="C:plasma membrane"/>
    <property type="evidence" value="ECO:0007669"/>
    <property type="project" value="UniProtKB-SubCell"/>
</dbReference>
<keyword evidence="5 6" id="KW-0472">Membrane</keyword>
<accession>A0A3B0T2M8</accession>
<feature type="transmembrane region" description="Helical" evidence="6">
    <location>
        <begin position="190"/>
        <end position="208"/>
    </location>
</feature>
<evidence type="ECO:0008006" key="8">
    <source>
        <dbReference type="Google" id="ProtNLM"/>
    </source>
</evidence>
<feature type="transmembrane region" description="Helical" evidence="6">
    <location>
        <begin position="71"/>
        <end position="92"/>
    </location>
</feature>
<proteinExistence type="predicted"/>
<keyword evidence="2" id="KW-1003">Cell membrane</keyword>
<comment type="subcellular location">
    <subcellularLocation>
        <location evidence="1">Cell membrane</location>
        <topology evidence="1">Multi-pass membrane protein</topology>
    </subcellularLocation>
</comment>
<protein>
    <recommendedName>
        <fullName evidence="8">RhtB family transporter</fullName>
    </recommendedName>
</protein>
<dbReference type="AlphaFoldDB" id="A0A3B0T2M8"/>
<dbReference type="Pfam" id="PF01810">
    <property type="entry name" value="LysE"/>
    <property type="match status" value="1"/>
</dbReference>
<keyword evidence="4 6" id="KW-1133">Transmembrane helix</keyword>
<organism evidence="7">
    <name type="scientific">hydrothermal vent metagenome</name>
    <dbReference type="NCBI Taxonomy" id="652676"/>
    <lineage>
        <taxon>unclassified sequences</taxon>
        <taxon>metagenomes</taxon>
        <taxon>ecological metagenomes</taxon>
    </lineage>
</organism>
<evidence type="ECO:0000313" key="7">
    <source>
        <dbReference type="EMBL" id="VAW07597.1"/>
    </source>
</evidence>
<evidence type="ECO:0000256" key="6">
    <source>
        <dbReference type="SAM" id="Phobius"/>
    </source>
</evidence>
<evidence type="ECO:0000256" key="1">
    <source>
        <dbReference type="ARBA" id="ARBA00004651"/>
    </source>
</evidence>
<feature type="transmembrane region" description="Helical" evidence="6">
    <location>
        <begin position="150"/>
        <end position="170"/>
    </location>
</feature>
<dbReference type="PIRSF" id="PIRSF006324">
    <property type="entry name" value="LeuE"/>
    <property type="match status" value="1"/>
</dbReference>
<dbReference type="PANTHER" id="PTHR30086">
    <property type="entry name" value="ARGININE EXPORTER PROTEIN ARGO"/>
    <property type="match status" value="1"/>
</dbReference>
<dbReference type="InterPro" id="IPR001123">
    <property type="entry name" value="LeuE-type"/>
</dbReference>
<name>A0A3B0T2M8_9ZZZZ</name>
<feature type="transmembrane region" description="Helical" evidence="6">
    <location>
        <begin position="41"/>
        <end position="65"/>
    </location>
</feature>
<gene>
    <name evidence="7" type="ORF">MNBD_ACTINO01-795</name>
</gene>
<dbReference type="PANTHER" id="PTHR30086:SF20">
    <property type="entry name" value="ARGININE EXPORTER PROTEIN ARGO-RELATED"/>
    <property type="match status" value="1"/>
</dbReference>
<evidence type="ECO:0000256" key="5">
    <source>
        <dbReference type="ARBA" id="ARBA00023136"/>
    </source>
</evidence>
<evidence type="ECO:0000256" key="4">
    <source>
        <dbReference type="ARBA" id="ARBA00022989"/>
    </source>
</evidence>
<evidence type="ECO:0000256" key="2">
    <source>
        <dbReference type="ARBA" id="ARBA00022475"/>
    </source>
</evidence>
<keyword evidence="3 6" id="KW-0812">Transmembrane</keyword>